<keyword evidence="3" id="KW-0805">Transcription regulation</keyword>
<keyword evidence="6" id="KW-0812">Transmembrane</keyword>
<dbReference type="EMBL" id="NPDR01000003">
    <property type="protein sequence ID" value="PJZ49272.1"/>
    <property type="molecule type" value="Genomic_DNA"/>
</dbReference>
<feature type="transmembrane region" description="Helical" evidence="6">
    <location>
        <begin position="39"/>
        <end position="59"/>
    </location>
</feature>
<keyword evidence="4" id="KW-0238">DNA-binding</keyword>
<evidence type="ECO:0000256" key="3">
    <source>
        <dbReference type="ARBA" id="ARBA00023015"/>
    </source>
</evidence>
<accession>A0A2M9YCJ7</accession>
<feature type="transmembrane region" description="Helical" evidence="6">
    <location>
        <begin position="98"/>
        <end position="116"/>
    </location>
</feature>
<evidence type="ECO:0000256" key="5">
    <source>
        <dbReference type="ARBA" id="ARBA00023163"/>
    </source>
</evidence>
<evidence type="ECO:0000259" key="7">
    <source>
        <dbReference type="PROSITE" id="PS50045"/>
    </source>
</evidence>
<dbReference type="PROSITE" id="PS00676">
    <property type="entry name" value="SIGMA54_INTERACT_2"/>
    <property type="match status" value="1"/>
</dbReference>
<name>A0A2M9YCJ7_9LEPT</name>
<comment type="caution">
    <text evidence="8">The sequence shown here is derived from an EMBL/GenBank/DDBJ whole genome shotgun (WGS) entry which is preliminary data.</text>
</comment>
<feature type="transmembrane region" description="Helical" evidence="6">
    <location>
        <begin position="136"/>
        <end position="156"/>
    </location>
</feature>
<evidence type="ECO:0000256" key="2">
    <source>
        <dbReference type="ARBA" id="ARBA00022840"/>
    </source>
</evidence>
<dbReference type="InterPro" id="IPR025944">
    <property type="entry name" value="Sigma_54_int_dom_CS"/>
</dbReference>
<evidence type="ECO:0000256" key="6">
    <source>
        <dbReference type="SAM" id="Phobius"/>
    </source>
</evidence>
<dbReference type="SUPFAM" id="SSF46689">
    <property type="entry name" value="Homeodomain-like"/>
    <property type="match status" value="1"/>
</dbReference>
<dbReference type="InterPro" id="IPR002197">
    <property type="entry name" value="HTH_Fis"/>
</dbReference>
<dbReference type="InterPro" id="IPR058031">
    <property type="entry name" value="AAA_lid_NorR"/>
</dbReference>
<dbReference type="SUPFAM" id="SSF52540">
    <property type="entry name" value="P-loop containing nucleoside triphosphate hydrolases"/>
    <property type="match status" value="1"/>
</dbReference>
<dbReference type="PROSITE" id="PS00688">
    <property type="entry name" value="SIGMA54_INTERACT_3"/>
    <property type="match status" value="1"/>
</dbReference>
<dbReference type="Pfam" id="PF25601">
    <property type="entry name" value="AAA_lid_14"/>
    <property type="match status" value="1"/>
</dbReference>
<dbReference type="InterPro" id="IPR002078">
    <property type="entry name" value="Sigma_54_int"/>
</dbReference>
<keyword evidence="6" id="KW-0472">Membrane</keyword>
<proteinExistence type="predicted"/>
<keyword evidence="2" id="KW-0067">ATP-binding</keyword>
<dbReference type="SMART" id="SM00382">
    <property type="entry name" value="AAA"/>
    <property type="match status" value="1"/>
</dbReference>
<dbReference type="InterPro" id="IPR003593">
    <property type="entry name" value="AAA+_ATPase"/>
</dbReference>
<dbReference type="AlphaFoldDB" id="A0A2M9YCJ7"/>
<dbReference type="Gene3D" id="3.40.50.300">
    <property type="entry name" value="P-loop containing nucleotide triphosphate hydrolases"/>
    <property type="match status" value="1"/>
</dbReference>
<dbReference type="CDD" id="cd00009">
    <property type="entry name" value="AAA"/>
    <property type="match status" value="1"/>
</dbReference>
<dbReference type="GO" id="GO:0043565">
    <property type="term" value="F:sequence-specific DNA binding"/>
    <property type="evidence" value="ECO:0007669"/>
    <property type="project" value="InterPro"/>
</dbReference>
<feature type="transmembrane region" description="Helical" evidence="6">
    <location>
        <begin position="219"/>
        <end position="240"/>
    </location>
</feature>
<evidence type="ECO:0000256" key="1">
    <source>
        <dbReference type="ARBA" id="ARBA00022741"/>
    </source>
</evidence>
<keyword evidence="5" id="KW-0804">Transcription</keyword>
<keyword evidence="1" id="KW-0547">Nucleotide-binding</keyword>
<dbReference type="GO" id="GO:0006355">
    <property type="term" value="P:regulation of DNA-templated transcription"/>
    <property type="evidence" value="ECO:0007669"/>
    <property type="project" value="InterPro"/>
</dbReference>
<organism evidence="8 9">
    <name type="scientific">Leptospira saintgironsiae</name>
    <dbReference type="NCBI Taxonomy" id="2023183"/>
    <lineage>
        <taxon>Bacteria</taxon>
        <taxon>Pseudomonadati</taxon>
        <taxon>Spirochaetota</taxon>
        <taxon>Spirochaetia</taxon>
        <taxon>Leptospirales</taxon>
        <taxon>Leptospiraceae</taxon>
        <taxon>Leptospira</taxon>
    </lineage>
</organism>
<feature type="transmembrane region" description="Helical" evidence="6">
    <location>
        <begin position="190"/>
        <end position="213"/>
    </location>
</feature>
<keyword evidence="9" id="KW-1185">Reference proteome</keyword>
<dbReference type="Pfam" id="PF02954">
    <property type="entry name" value="HTH_8"/>
    <property type="match status" value="1"/>
</dbReference>
<dbReference type="PROSITE" id="PS50045">
    <property type="entry name" value="SIGMA54_INTERACT_4"/>
    <property type="match status" value="1"/>
</dbReference>
<feature type="transmembrane region" description="Helical" evidence="6">
    <location>
        <begin position="361"/>
        <end position="383"/>
    </location>
</feature>
<dbReference type="Proteomes" id="UP000231926">
    <property type="component" value="Unassembled WGS sequence"/>
</dbReference>
<dbReference type="InterPro" id="IPR025662">
    <property type="entry name" value="Sigma_54_int_dom_ATP-bd_1"/>
</dbReference>
<dbReference type="GO" id="GO:0005524">
    <property type="term" value="F:ATP binding"/>
    <property type="evidence" value="ECO:0007669"/>
    <property type="project" value="UniProtKB-KW"/>
</dbReference>
<dbReference type="Pfam" id="PF00158">
    <property type="entry name" value="Sigma54_activat"/>
    <property type="match status" value="1"/>
</dbReference>
<reference evidence="8 9" key="1">
    <citation type="submission" date="2017-07" db="EMBL/GenBank/DDBJ databases">
        <title>Leptospira spp. isolated from tropical soils.</title>
        <authorList>
            <person name="Thibeaux R."/>
            <person name="Iraola G."/>
            <person name="Ferres I."/>
            <person name="Bierque E."/>
            <person name="Girault D."/>
            <person name="Soupe-Gilbert M.-E."/>
            <person name="Picardeau M."/>
            <person name="Goarant C."/>
        </authorList>
    </citation>
    <scope>NUCLEOTIDE SEQUENCE [LARGE SCALE GENOMIC DNA]</scope>
    <source>
        <strain evidence="8 9">FH4-C-A2</strain>
    </source>
</reference>
<dbReference type="Gene3D" id="1.10.10.60">
    <property type="entry name" value="Homeodomain-like"/>
    <property type="match status" value="1"/>
</dbReference>
<dbReference type="PROSITE" id="PS00675">
    <property type="entry name" value="SIGMA54_INTERACT_1"/>
    <property type="match status" value="1"/>
</dbReference>
<protein>
    <recommendedName>
        <fullName evidence="7">Sigma-54 factor interaction domain-containing protein</fullName>
    </recommendedName>
</protein>
<dbReference type="InterPro" id="IPR025943">
    <property type="entry name" value="Sigma_54_int_dom_ATP-bd_2"/>
</dbReference>
<feature type="transmembrane region" description="Helical" evidence="6">
    <location>
        <begin position="6"/>
        <end position="27"/>
    </location>
</feature>
<evidence type="ECO:0000313" key="8">
    <source>
        <dbReference type="EMBL" id="PJZ49272.1"/>
    </source>
</evidence>
<evidence type="ECO:0000256" key="4">
    <source>
        <dbReference type="ARBA" id="ARBA00023125"/>
    </source>
</evidence>
<dbReference type="InterPro" id="IPR009057">
    <property type="entry name" value="Homeodomain-like_sf"/>
</dbReference>
<sequence>MLELTIHSVGRLTPTILSFLIAIHLWFRRPKDNATTWLALYFSFLFLFNLGYFLGYSIYSEAAAYAWIFACSICFASAARLQLSYHFAETIFKREARWVLWISFLMAGIALIDYLFHFQEGRRWLLPVHSYGSTYISILVPSISLLFYCGSLVVGIRKMFFFYSKSGSKRHGIQNFKDVWTRNISFKANFFLTCITIFEITLNVLFLSAYVYLIGNAALAEWMNFGILLIFSAYALVYTLSPAGRTGFTPRLTGVALVFVLLLCGFPGRYYQEKDLDSFKSELDNQKPEIFSKNTNREEPIFIPNSEIENFKVNLIQSSYDNRFTFFEFHSNPVFGFSSEKDAGWKIYPYTKFRIRANESASIVSIWILISVVSCLLFLPLLFRASIILPLRQLKEDIERNSRGIVSSPISGMDELESLRGSFREILSLLERAKQHMPEVSEEILNLKESIHSEPKRLEFGDRVLVYKSSLMSKLLEDVDRAKNFRYPVLINGETGSGKELIARLLHGKENDSPFVAVNCASIPESLWESEIFGHKKGAFTDAYSDRAGKILEASGGTMFFDEIGEMPLSMQAKLLRVLQDNEFAQVGSEKVLKAECRFIFATHKDLDREVLQKRFREDLLYRIRVFYLRSPSLKERPEDIPYLIRYYLEKFSVEIGRPAPELDSKVFSLLMNYSWPGNIRELEHTILRSMVSEQDGILNLESFPEILKNSKSASRKFSISTSKLQKVQLDEEIKFYTKSLVEEALRLFDGNKTKAAEYLGIKRTTLTYRIKELGISEERH</sequence>
<feature type="domain" description="Sigma-54 factor interaction" evidence="7">
    <location>
        <begin position="465"/>
        <end position="692"/>
    </location>
</feature>
<feature type="transmembrane region" description="Helical" evidence="6">
    <location>
        <begin position="65"/>
        <end position="86"/>
    </location>
</feature>
<dbReference type="Gene3D" id="1.10.8.60">
    <property type="match status" value="1"/>
</dbReference>
<gene>
    <name evidence="8" type="ORF">CH362_08005</name>
</gene>
<keyword evidence="6" id="KW-1133">Transmembrane helix</keyword>
<dbReference type="PRINTS" id="PR01590">
    <property type="entry name" value="HTHFIS"/>
</dbReference>
<dbReference type="PANTHER" id="PTHR32071:SF57">
    <property type="entry name" value="C4-DICARBOXYLATE TRANSPORT TRANSCRIPTIONAL REGULATORY PROTEIN DCTD"/>
    <property type="match status" value="1"/>
</dbReference>
<dbReference type="FunFam" id="3.40.50.300:FF:000006">
    <property type="entry name" value="DNA-binding transcriptional regulator NtrC"/>
    <property type="match status" value="1"/>
</dbReference>
<evidence type="ECO:0000313" key="9">
    <source>
        <dbReference type="Proteomes" id="UP000231926"/>
    </source>
</evidence>
<dbReference type="InterPro" id="IPR027417">
    <property type="entry name" value="P-loop_NTPase"/>
</dbReference>
<dbReference type="PANTHER" id="PTHR32071">
    <property type="entry name" value="TRANSCRIPTIONAL REGULATORY PROTEIN"/>
    <property type="match status" value="1"/>
</dbReference>